<dbReference type="SMART" id="SM01204">
    <property type="entry name" value="FIST_C"/>
    <property type="match status" value="1"/>
</dbReference>
<dbReference type="EMBL" id="CP001349">
    <property type="protein sequence ID" value="ACL59387.1"/>
    <property type="molecule type" value="Genomic_DNA"/>
</dbReference>
<name>B8ICZ5_METNO</name>
<dbReference type="AlphaFoldDB" id="B8ICZ5"/>
<dbReference type="Pfam" id="PF10442">
    <property type="entry name" value="FIST_C"/>
    <property type="match status" value="1"/>
</dbReference>
<proteinExistence type="predicted"/>
<dbReference type="PANTHER" id="PTHR40252:SF2">
    <property type="entry name" value="BLR0328 PROTEIN"/>
    <property type="match status" value="1"/>
</dbReference>
<protein>
    <recommendedName>
        <fullName evidence="5">FIST domain containing protein</fullName>
    </recommendedName>
</protein>
<evidence type="ECO:0000259" key="1">
    <source>
        <dbReference type="SMART" id="SM00897"/>
    </source>
</evidence>
<dbReference type="InterPro" id="IPR019494">
    <property type="entry name" value="FIST_C"/>
</dbReference>
<feature type="domain" description="FIST C-domain" evidence="2">
    <location>
        <begin position="239"/>
        <end position="369"/>
    </location>
</feature>
<accession>B8ICZ5</accession>
<dbReference type="KEGG" id="mno:Mnod_4519"/>
<dbReference type="PANTHER" id="PTHR40252">
    <property type="entry name" value="BLR0328 PROTEIN"/>
    <property type="match status" value="1"/>
</dbReference>
<dbReference type="RefSeq" id="WP_015931025.1">
    <property type="nucleotide sequence ID" value="NC_011894.1"/>
</dbReference>
<reference evidence="3 4" key="1">
    <citation type="submission" date="2009-01" db="EMBL/GenBank/DDBJ databases">
        <title>Complete sequence of chromosome of Methylobacterium nodulans ORS 2060.</title>
        <authorList>
            <consortium name="US DOE Joint Genome Institute"/>
            <person name="Lucas S."/>
            <person name="Copeland A."/>
            <person name="Lapidus A."/>
            <person name="Glavina del Rio T."/>
            <person name="Dalin E."/>
            <person name="Tice H."/>
            <person name="Bruce D."/>
            <person name="Goodwin L."/>
            <person name="Pitluck S."/>
            <person name="Sims D."/>
            <person name="Brettin T."/>
            <person name="Detter J.C."/>
            <person name="Han C."/>
            <person name="Larimer F."/>
            <person name="Land M."/>
            <person name="Hauser L."/>
            <person name="Kyrpides N."/>
            <person name="Ivanova N."/>
            <person name="Marx C.J."/>
            <person name="Richardson P."/>
        </authorList>
    </citation>
    <scope>NUCLEOTIDE SEQUENCE [LARGE SCALE GENOMIC DNA]</scope>
    <source>
        <strain evidence="4">LMG 21967 / CNCM I-2342 / ORS 2060</strain>
    </source>
</reference>
<organism evidence="3 4">
    <name type="scientific">Methylobacterium nodulans (strain LMG 21967 / CNCM I-2342 / ORS 2060)</name>
    <dbReference type="NCBI Taxonomy" id="460265"/>
    <lineage>
        <taxon>Bacteria</taxon>
        <taxon>Pseudomonadati</taxon>
        <taxon>Pseudomonadota</taxon>
        <taxon>Alphaproteobacteria</taxon>
        <taxon>Hyphomicrobiales</taxon>
        <taxon>Methylobacteriaceae</taxon>
        <taxon>Methylobacterium</taxon>
    </lineage>
</organism>
<dbReference type="Pfam" id="PF08495">
    <property type="entry name" value="FIST"/>
    <property type="match status" value="1"/>
</dbReference>
<evidence type="ECO:0000313" key="4">
    <source>
        <dbReference type="Proteomes" id="UP000008207"/>
    </source>
</evidence>
<dbReference type="STRING" id="460265.Mnod_4519"/>
<dbReference type="HOGENOM" id="CLU_047108_1_1_5"/>
<dbReference type="SMART" id="SM00897">
    <property type="entry name" value="FIST"/>
    <property type="match status" value="1"/>
</dbReference>
<evidence type="ECO:0000313" key="3">
    <source>
        <dbReference type="EMBL" id="ACL59387.1"/>
    </source>
</evidence>
<gene>
    <name evidence="3" type="ordered locus">Mnod_4519</name>
</gene>
<keyword evidence="4" id="KW-1185">Reference proteome</keyword>
<sequence>MVNGGRGRAHLCGVQTAWSQLARAEDAVAEVAAAIDGTRVAQLLVFFSPSYGAEAMSAALARRFPGIGVAGCTSSGEISPAGGLDRGLVVVAFPREGFRVVSTVLTGVEQLDVEEAVASVRTLRMRLDMAGEGCAQRFAISLIDGLTLAEERVTSAVAFGLDAIPLVGGSAGDALTVSDTALIHDGQVHHGAAILLIVATDHPIEVFKTDNLEPQAVKFVVTQTDAENRTVRELNAEPAAAEYARALGLQPEMLTPTVFAANPLAVRVGGDYFCRSIHRLNPDGSLSFLCAVDEGVVLTLAGRKDLVTTTRDELARLDAALGGLDLVIGFDCVLRRLDAELHQVRHRLSDLYRRYNVIGFETCGEQYRAIHLNHTFTGIAIGALPRA</sequence>
<dbReference type="Proteomes" id="UP000008207">
    <property type="component" value="Chromosome"/>
</dbReference>
<evidence type="ECO:0008006" key="5">
    <source>
        <dbReference type="Google" id="ProtNLM"/>
    </source>
</evidence>
<evidence type="ECO:0000259" key="2">
    <source>
        <dbReference type="SMART" id="SM01204"/>
    </source>
</evidence>
<dbReference type="InterPro" id="IPR013702">
    <property type="entry name" value="FIST_domain_N"/>
</dbReference>
<feature type="domain" description="FIST" evidence="1">
    <location>
        <begin position="39"/>
        <end position="238"/>
    </location>
</feature>
<dbReference type="eggNOG" id="COG3287">
    <property type="taxonomic scope" value="Bacteria"/>
</dbReference>